<reference evidence="1 3" key="1">
    <citation type="submission" date="2020-01" db="EMBL/GenBank/DDBJ databases">
        <authorList>
            <consortium name="DOE Joint Genome Institute"/>
            <person name="Haridas S."/>
            <person name="Albert R."/>
            <person name="Binder M."/>
            <person name="Bloem J."/>
            <person name="Labutti K."/>
            <person name="Salamov A."/>
            <person name="Andreopoulos B."/>
            <person name="Baker S.E."/>
            <person name="Barry K."/>
            <person name="Bills G."/>
            <person name="Bluhm B.H."/>
            <person name="Cannon C."/>
            <person name="Castanera R."/>
            <person name="Culley D.E."/>
            <person name="Daum C."/>
            <person name="Ezra D."/>
            <person name="Gonzalez J.B."/>
            <person name="Henrissat B."/>
            <person name="Kuo A."/>
            <person name="Liang C."/>
            <person name="Lipzen A."/>
            <person name="Lutzoni F."/>
            <person name="Magnuson J."/>
            <person name="Mondo S."/>
            <person name="Nolan M."/>
            <person name="Ohm R."/>
            <person name="Pangilinan J."/>
            <person name="Park H.-J."/>
            <person name="Ramirez L."/>
            <person name="Alfaro M."/>
            <person name="Sun H."/>
            <person name="Tritt A."/>
            <person name="Yoshinaga Y."/>
            <person name="Zwiers L.-H."/>
            <person name="Turgeon B.G."/>
            <person name="Goodwin S.B."/>
            <person name="Spatafora J.W."/>
            <person name="Crous P.W."/>
            <person name="Grigoriev I.V."/>
        </authorList>
    </citation>
    <scope>NUCLEOTIDE SEQUENCE</scope>
    <source>
        <strain evidence="1 3">CBS 781.70</strain>
    </source>
</reference>
<evidence type="ECO:0000313" key="1">
    <source>
        <dbReference type="EMBL" id="KAF1810823.1"/>
    </source>
</evidence>
<dbReference type="GeneID" id="54423852"/>
<dbReference type="OrthoDB" id="46529at2759"/>
<dbReference type="SUPFAM" id="SSF57850">
    <property type="entry name" value="RING/U-box"/>
    <property type="match status" value="1"/>
</dbReference>
<reference evidence="3" key="2">
    <citation type="submission" date="2020-04" db="EMBL/GenBank/DDBJ databases">
        <authorList>
            <consortium name="NCBI Genome Project"/>
        </authorList>
    </citation>
    <scope>NUCLEOTIDE SEQUENCE</scope>
    <source>
        <strain evidence="3">CBS 781.70</strain>
    </source>
</reference>
<dbReference type="RefSeq" id="XP_033532454.1">
    <property type="nucleotide sequence ID" value="XM_033683282.1"/>
</dbReference>
<accession>A0A6G1FYF6</accession>
<organism evidence="1">
    <name type="scientific">Eremomyces bilateralis CBS 781.70</name>
    <dbReference type="NCBI Taxonomy" id="1392243"/>
    <lineage>
        <taxon>Eukaryota</taxon>
        <taxon>Fungi</taxon>
        <taxon>Dikarya</taxon>
        <taxon>Ascomycota</taxon>
        <taxon>Pezizomycotina</taxon>
        <taxon>Dothideomycetes</taxon>
        <taxon>Dothideomycetes incertae sedis</taxon>
        <taxon>Eremomycetales</taxon>
        <taxon>Eremomycetaceae</taxon>
        <taxon>Eremomyces</taxon>
    </lineage>
</organism>
<dbReference type="Proteomes" id="UP000504638">
    <property type="component" value="Unplaced"/>
</dbReference>
<dbReference type="AlphaFoldDB" id="A0A6G1FYF6"/>
<protein>
    <recommendedName>
        <fullName evidence="4">RING-type domain-containing protein</fullName>
    </recommendedName>
</protein>
<name>A0A6G1FYF6_9PEZI</name>
<evidence type="ECO:0008006" key="4">
    <source>
        <dbReference type="Google" id="ProtNLM"/>
    </source>
</evidence>
<gene>
    <name evidence="1 3" type="ORF">P152DRAFT_84239</name>
</gene>
<evidence type="ECO:0000313" key="2">
    <source>
        <dbReference type="Proteomes" id="UP000504638"/>
    </source>
</evidence>
<evidence type="ECO:0000313" key="3">
    <source>
        <dbReference type="RefSeq" id="XP_033532454.1"/>
    </source>
</evidence>
<keyword evidence="2" id="KW-1185">Reference proteome</keyword>
<reference evidence="3" key="3">
    <citation type="submission" date="2025-04" db="UniProtKB">
        <authorList>
            <consortium name="RefSeq"/>
        </authorList>
    </citation>
    <scope>IDENTIFICATION</scope>
    <source>
        <strain evidence="3">CBS 781.70</strain>
    </source>
</reference>
<dbReference type="EMBL" id="ML975164">
    <property type="protein sequence ID" value="KAF1810823.1"/>
    <property type="molecule type" value="Genomic_DNA"/>
</dbReference>
<sequence length="267" mass="29113">MDVCSACQNPLILEIEPDSDEEMQEAGPSTGGATTTVPDSVELLACGDKFHWQCLLDSYTYNTCPKCSAPITSTNGQGGEQLLVNLDNEGGLQANLDILPLLAEEAYLRTYPEERKPHAFLELCRGGDENLDDLIEMLQDDDEGVDEEDGSATAGAESGQPIDILRYQDTLGDLQTALHAAVASGSRRIVCLLLYLASTLDLQEFPDEVHALAVQYDITRPRQDGKVDIRSLKDTEGRTAAMLAQEMGDTWADGTWIRWLQGHGPTP</sequence>
<proteinExistence type="predicted"/>